<accession>A0A8H7ML61</accession>
<sequence>MVGGATLSMLSDSSSALVSSTVTAGPKKGKYSKAKCGTYDDKNNFIDDEPEGGDSSDECRDGTALNGEEGKGKRLAIGFSAPPRRRPINSIVTGIVDPLTISQPANHISLQDLGLSELAVELSSKTTPLLDLFVQRIHDHDIRCDVLPKYTPNIDTIQHILDLPAIRN</sequence>
<reference evidence="2" key="1">
    <citation type="submission" date="2018-12" db="EMBL/GenBank/DDBJ databases">
        <authorList>
            <person name="Syme R.A."/>
            <person name="Farfan-Caceres L."/>
            <person name="Lichtenzveig J."/>
        </authorList>
    </citation>
    <scope>NUCLEOTIDE SEQUENCE</scope>
    <source>
        <strain evidence="2">Al4</strain>
    </source>
</reference>
<dbReference type="Proteomes" id="UP000651452">
    <property type="component" value="Unassembled WGS sequence"/>
</dbReference>
<organism evidence="2 3">
    <name type="scientific">Ascochyta lentis</name>
    <dbReference type="NCBI Taxonomy" id="205686"/>
    <lineage>
        <taxon>Eukaryota</taxon>
        <taxon>Fungi</taxon>
        <taxon>Dikarya</taxon>
        <taxon>Ascomycota</taxon>
        <taxon>Pezizomycotina</taxon>
        <taxon>Dothideomycetes</taxon>
        <taxon>Pleosporomycetidae</taxon>
        <taxon>Pleosporales</taxon>
        <taxon>Pleosporineae</taxon>
        <taxon>Didymellaceae</taxon>
        <taxon>Ascochyta</taxon>
    </lineage>
</organism>
<keyword evidence="3" id="KW-1185">Reference proteome</keyword>
<gene>
    <name evidence="2" type="ORF">EKO04_001033</name>
</gene>
<reference evidence="2" key="2">
    <citation type="submission" date="2020-09" db="EMBL/GenBank/DDBJ databases">
        <title>Reference genome assembly for Australian Ascochyta lentis isolate Al4.</title>
        <authorList>
            <person name="Lee R.C."/>
            <person name="Farfan-Caceres L.M."/>
            <person name="Debler J.W."/>
            <person name="Williams A.H."/>
            <person name="Henares B.M."/>
        </authorList>
    </citation>
    <scope>NUCLEOTIDE SEQUENCE</scope>
    <source>
        <strain evidence="2">Al4</strain>
    </source>
</reference>
<evidence type="ECO:0000256" key="1">
    <source>
        <dbReference type="SAM" id="MobiDB-lite"/>
    </source>
</evidence>
<protein>
    <submittedName>
        <fullName evidence="2">Uncharacterized protein</fullName>
    </submittedName>
</protein>
<feature type="region of interest" description="Disordered" evidence="1">
    <location>
        <begin position="42"/>
        <end position="69"/>
    </location>
</feature>
<evidence type="ECO:0000313" key="2">
    <source>
        <dbReference type="EMBL" id="KAF9700989.1"/>
    </source>
</evidence>
<proteinExistence type="predicted"/>
<name>A0A8H7ML61_9PLEO</name>
<feature type="compositionally biased region" description="Acidic residues" evidence="1">
    <location>
        <begin position="46"/>
        <end position="56"/>
    </location>
</feature>
<evidence type="ECO:0000313" key="3">
    <source>
        <dbReference type="Proteomes" id="UP000651452"/>
    </source>
</evidence>
<dbReference type="AlphaFoldDB" id="A0A8H7ML61"/>
<comment type="caution">
    <text evidence="2">The sequence shown here is derived from an EMBL/GenBank/DDBJ whole genome shotgun (WGS) entry which is preliminary data.</text>
</comment>
<dbReference type="EMBL" id="RZGK01000002">
    <property type="protein sequence ID" value="KAF9700989.1"/>
    <property type="molecule type" value="Genomic_DNA"/>
</dbReference>